<dbReference type="Pfam" id="PF00876">
    <property type="entry name" value="Innexin"/>
    <property type="match status" value="1"/>
</dbReference>
<dbReference type="GO" id="GO:0005886">
    <property type="term" value="C:plasma membrane"/>
    <property type="evidence" value="ECO:0007669"/>
    <property type="project" value="UniProtKB-SubCell"/>
</dbReference>
<evidence type="ECO:0000256" key="2">
    <source>
        <dbReference type="ARBA" id="ARBA00022448"/>
    </source>
</evidence>
<keyword evidence="6" id="KW-0406">Ion transport</keyword>
<evidence type="ECO:0000256" key="8">
    <source>
        <dbReference type="ARBA" id="ARBA00023303"/>
    </source>
</evidence>
<evidence type="ECO:0000256" key="9">
    <source>
        <dbReference type="SAM" id="Phobius"/>
    </source>
</evidence>
<feature type="transmembrane region" description="Helical" evidence="9">
    <location>
        <begin position="270"/>
        <end position="291"/>
    </location>
</feature>
<sequence length="467" mass="53112">MLGEGENILGAIYKYVYIRGYGIASGLFSAPHFGYIYIHLYYEEVVVPHHISSSDSVILPGNQEVVTLLIPPPGGGDGGTGRNVGERTCNVAVCVFSRTAIRSKKYRSTKRRIEQRHTTSISITAPGGCCVYDSGHPKLNDKVVNTYCWIHTTFTLPNRPYRDTSDSVCLSQTYIVHLFSLAISSPGIGTHNLSDPVTYHAYYQWVPFMLFIQGLLFYAPHYIWKTWEGGRMQSITADLSVPILNKEDQRKRVNQLADYLRNSLWNNNTYALKFLFCQCLSLVNCIVNMVLMNKFLNGKFLTYGADVFSYSEAVDQESRIDPMIEVFPRVTKCSMSMFGSSGTLQKHDFLCVLAVNVINEKIYLVMWLWFILLISLSILVFFFHLAVFAVPVVRRLYLVYLLGSGDRARIVARTFNQMGDVFLLYLLKKNVECQSLDLLIMELCREPITGGDESKKCHKFLRRESEV</sequence>
<evidence type="ECO:0000256" key="5">
    <source>
        <dbReference type="ARBA" id="ARBA00022989"/>
    </source>
</evidence>
<keyword evidence="7 9" id="KW-0472">Membrane</keyword>
<dbReference type="EMBL" id="LC738873">
    <property type="protein sequence ID" value="BDT62203.1"/>
    <property type="molecule type" value="Genomic_DNA"/>
</dbReference>
<feature type="transmembrane region" description="Helical" evidence="9">
    <location>
        <begin position="367"/>
        <end position="393"/>
    </location>
</feature>
<keyword evidence="4 9" id="KW-0812">Transmembrane</keyword>
<comment type="subcellular location">
    <subcellularLocation>
        <location evidence="1">Cell membrane</location>
        <topology evidence="1">Multi-pass membrane protein</topology>
    </subcellularLocation>
</comment>
<keyword evidence="8" id="KW-0407">Ion channel</keyword>
<feature type="transmembrane region" description="Helical" evidence="9">
    <location>
        <begin position="202"/>
        <end position="224"/>
    </location>
</feature>
<name>A0A9C7F7P9_9VIRU</name>
<keyword evidence="3" id="KW-1003">Cell membrane</keyword>
<proteinExistence type="predicted"/>
<dbReference type="PRINTS" id="PR01262">
    <property type="entry name" value="INNEXIN"/>
</dbReference>
<evidence type="ECO:0000313" key="10">
    <source>
        <dbReference type="EMBL" id="BDT62203.1"/>
    </source>
</evidence>
<organism evidence="10">
    <name type="scientific">Penaeus semisulcatus majanivirus</name>
    <dbReference type="NCBI Taxonomy" id="2984274"/>
    <lineage>
        <taxon>Viruses</taxon>
        <taxon>Viruses incertae sedis</taxon>
        <taxon>Naldaviricetes</taxon>
        <taxon>Nimaviridae</taxon>
    </lineage>
</organism>
<keyword evidence="2" id="KW-0813">Transport</keyword>
<protein>
    <submittedName>
        <fullName evidence="10">Innexin</fullName>
    </submittedName>
</protein>
<dbReference type="PANTHER" id="PTHR11893:SF41">
    <property type="entry name" value="INNEXIN INX2"/>
    <property type="match status" value="1"/>
</dbReference>
<dbReference type="GO" id="GO:0034220">
    <property type="term" value="P:monoatomic ion transmembrane transport"/>
    <property type="evidence" value="ECO:0007669"/>
    <property type="project" value="UniProtKB-KW"/>
</dbReference>
<evidence type="ECO:0000256" key="4">
    <source>
        <dbReference type="ARBA" id="ARBA00022692"/>
    </source>
</evidence>
<evidence type="ECO:0000256" key="3">
    <source>
        <dbReference type="ARBA" id="ARBA00022475"/>
    </source>
</evidence>
<evidence type="ECO:0000256" key="1">
    <source>
        <dbReference type="ARBA" id="ARBA00004651"/>
    </source>
</evidence>
<keyword evidence="5 9" id="KW-1133">Transmembrane helix</keyword>
<dbReference type="GO" id="GO:0005243">
    <property type="term" value="F:gap junction channel activity"/>
    <property type="evidence" value="ECO:0007669"/>
    <property type="project" value="TreeGrafter"/>
</dbReference>
<dbReference type="PANTHER" id="PTHR11893">
    <property type="entry name" value="INNEXIN"/>
    <property type="match status" value="1"/>
</dbReference>
<dbReference type="InterPro" id="IPR000990">
    <property type="entry name" value="Innexin"/>
</dbReference>
<reference evidence="10" key="1">
    <citation type="submission" date="2022-10" db="EMBL/GenBank/DDBJ databases">
        <title>Genome sequences of endogenous nimaviruses in decapod crustaceans.</title>
        <authorList>
            <person name="Kawato S."/>
            <person name="Nozaki R."/>
            <person name="Kondo H."/>
            <person name="Hirono I."/>
        </authorList>
    </citation>
    <scope>NUCLEOTIDE SEQUENCE</scope>
    <source>
        <strain evidence="10">Kagawa2020</strain>
    </source>
</reference>
<accession>A0A9C7F7P9</accession>
<evidence type="ECO:0000256" key="7">
    <source>
        <dbReference type="ARBA" id="ARBA00023136"/>
    </source>
</evidence>
<dbReference type="PROSITE" id="PS51013">
    <property type="entry name" value="PANNEXIN"/>
    <property type="match status" value="1"/>
</dbReference>
<dbReference type="GO" id="GO:0007602">
    <property type="term" value="P:phototransduction"/>
    <property type="evidence" value="ECO:0007669"/>
    <property type="project" value="TreeGrafter"/>
</dbReference>
<evidence type="ECO:0000256" key="6">
    <source>
        <dbReference type="ARBA" id="ARBA00023065"/>
    </source>
</evidence>